<dbReference type="RefSeq" id="WP_037441117.1">
    <property type="nucleotide sequence ID" value="NZ_JNFF01000060.1"/>
</dbReference>
<evidence type="ECO:0000313" key="2">
    <source>
        <dbReference type="Proteomes" id="UP000028007"/>
    </source>
</evidence>
<protein>
    <submittedName>
        <fullName evidence="1">Uncharacterized protein</fullName>
    </submittedName>
</protein>
<proteinExistence type="predicted"/>
<accession>A0A081PGL7</accession>
<dbReference type="EMBL" id="JNFF01000060">
    <property type="protein sequence ID" value="KEQ29840.1"/>
    <property type="molecule type" value="Genomic_DNA"/>
</dbReference>
<reference evidence="1 2" key="1">
    <citation type="journal article" date="1992" name="Int. J. Syst. Bacteriol.">
        <title>Sphingobacterium antarcticus sp. nov. a Psychrotrophic Bacterium from the Soils of Schirmacher Oasis, Antarctica.</title>
        <authorList>
            <person name="Shivaji S."/>
            <person name="Ray M.K."/>
            <person name="Rao N.S."/>
            <person name="Saiserr L."/>
            <person name="Jagannadham M.V."/>
            <person name="Kumar G.S."/>
            <person name="Reddy G."/>
            <person name="Bhargava P.M."/>
        </authorList>
    </citation>
    <scope>NUCLEOTIDE SEQUENCE [LARGE SCALE GENOMIC DNA]</scope>
    <source>
        <strain evidence="1 2">4BY</strain>
    </source>
</reference>
<organism evidence="1 2">
    <name type="scientific">Pedobacter antarcticus 4BY</name>
    <dbReference type="NCBI Taxonomy" id="1358423"/>
    <lineage>
        <taxon>Bacteria</taxon>
        <taxon>Pseudomonadati</taxon>
        <taxon>Bacteroidota</taxon>
        <taxon>Sphingobacteriia</taxon>
        <taxon>Sphingobacteriales</taxon>
        <taxon>Sphingobacteriaceae</taxon>
        <taxon>Pedobacter</taxon>
    </lineage>
</organism>
<name>A0A081PGL7_9SPHI</name>
<sequence length="90" mass="10273">MKTQELTLQLYSSLRDKGYTYFYGSIEEVPEDEFGNSTLITLTPIKFDPENLPIPEEFHAWYSFSESGTEMAKGVDTIKFVVLLPETIIA</sequence>
<dbReference type="Proteomes" id="UP000028007">
    <property type="component" value="Unassembled WGS sequence"/>
</dbReference>
<dbReference type="AlphaFoldDB" id="A0A081PGL7"/>
<gene>
    <name evidence="1" type="ORF">N180_20615</name>
</gene>
<comment type="caution">
    <text evidence="1">The sequence shown here is derived from an EMBL/GenBank/DDBJ whole genome shotgun (WGS) entry which is preliminary data.</text>
</comment>
<evidence type="ECO:0000313" key="1">
    <source>
        <dbReference type="EMBL" id="KEQ29840.1"/>
    </source>
</evidence>
<keyword evidence="2" id="KW-1185">Reference proteome</keyword>